<feature type="region of interest" description="Disordered" evidence="1">
    <location>
        <begin position="288"/>
        <end position="315"/>
    </location>
</feature>
<reference evidence="4 5" key="2">
    <citation type="journal article" date="2016" name="Int. J. Syst. Evol. Microbiol.">
        <title>Flavisolibacter tropicus sp. nov., isolated from tropical soil.</title>
        <authorList>
            <person name="Lee J.J."/>
            <person name="Kang M.S."/>
            <person name="Kim G.S."/>
            <person name="Lee C.S."/>
            <person name="Lim S."/>
            <person name="Lee J."/>
            <person name="Roh S.H."/>
            <person name="Kang H."/>
            <person name="Ha J.M."/>
            <person name="Bae S."/>
            <person name="Jung H.Y."/>
            <person name="Kim M.K."/>
        </authorList>
    </citation>
    <scope>NUCLEOTIDE SEQUENCE [LARGE SCALE GENOMIC DNA]</scope>
    <source>
        <strain evidence="4 5">LCS9</strain>
    </source>
</reference>
<evidence type="ECO:0000313" key="5">
    <source>
        <dbReference type="Proteomes" id="UP000077177"/>
    </source>
</evidence>
<keyword evidence="5" id="KW-1185">Reference proteome</keyword>
<dbReference type="KEGG" id="fla:SY85_15475"/>
<dbReference type="PANTHER" id="PTHR37826:SF2">
    <property type="entry name" value="ZINC-RIBBON DOMAIN-CONTAINING PROTEIN"/>
    <property type="match status" value="1"/>
</dbReference>
<name>A0A172TY39_9BACT</name>
<feature type="domain" description="SHOCT" evidence="2">
    <location>
        <begin position="318"/>
        <end position="344"/>
    </location>
</feature>
<dbReference type="Pfam" id="PF13421">
    <property type="entry name" value="Band_7_1"/>
    <property type="match status" value="1"/>
</dbReference>
<gene>
    <name evidence="4" type="ORF">SY85_15475</name>
</gene>
<dbReference type="RefSeq" id="WP_066405810.1">
    <property type="nucleotide sequence ID" value="NZ_CP011390.1"/>
</dbReference>
<evidence type="ECO:0000259" key="2">
    <source>
        <dbReference type="Pfam" id="PF09851"/>
    </source>
</evidence>
<dbReference type="SUPFAM" id="SSF117892">
    <property type="entry name" value="Band 7/SPFH domain"/>
    <property type="match status" value="1"/>
</dbReference>
<organism evidence="4 5">
    <name type="scientific">Flavisolibacter tropicus</name>
    <dbReference type="NCBI Taxonomy" id="1492898"/>
    <lineage>
        <taxon>Bacteria</taxon>
        <taxon>Pseudomonadati</taxon>
        <taxon>Bacteroidota</taxon>
        <taxon>Chitinophagia</taxon>
        <taxon>Chitinophagales</taxon>
        <taxon>Chitinophagaceae</taxon>
        <taxon>Flavisolibacter</taxon>
    </lineage>
</organism>
<dbReference type="AlphaFoldDB" id="A0A172TY39"/>
<dbReference type="PATRIC" id="fig|1492898.3.peg.3360"/>
<dbReference type="PANTHER" id="PTHR37826">
    <property type="entry name" value="FLOTILLIN BAND_7_5 DOMAIN PROTEIN"/>
    <property type="match status" value="1"/>
</dbReference>
<proteinExistence type="predicted"/>
<dbReference type="EMBL" id="CP011390">
    <property type="protein sequence ID" value="ANE51693.1"/>
    <property type="molecule type" value="Genomic_DNA"/>
</dbReference>
<dbReference type="STRING" id="1492898.SY85_15475"/>
<evidence type="ECO:0000259" key="3">
    <source>
        <dbReference type="Pfam" id="PF13421"/>
    </source>
</evidence>
<accession>A0A172TY39</accession>
<reference evidence="5" key="1">
    <citation type="submission" date="2015-01" db="EMBL/GenBank/DDBJ databases">
        <title>Flavisolibacter sp./LCS9/ whole genome sequencing.</title>
        <authorList>
            <person name="Kim M.K."/>
            <person name="Srinivasan S."/>
            <person name="Lee J.-J."/>
        </authorList>
    </citation>
    <scope>NUCLEOTIDE SEQUENCE [LARGE SCALE GENOMIC DNA]</scope>
    <source>
        <strain evidence="5">LCS9</strain>
    </source>
</reference>
<dbReference type="Proteomes" id="UP000077177">
    <property type="component" value="Chromosome"/>
</dbReference>
<dbReference type="OrthoDB" id="9764015at2"/>
<evidence type="ECO:0000256" key="1">
    <source>
        <dbReference type="SAM" id="MobiDB-lite"/>
    </source>
</evidence>
<evidence type="ECO:0000313" key="4">
    <source>
        <dbReference type="EMBL" id="ANE51693.1"/>
    </source>
</evidence>
<feature type="domain" description="SPFH" evidence="3">
    <location>
        <begin position="26"/>
        <end position="232"/>
    </location>
</feature>
<sequence>MSLFNTKQLRSVIEWVDPHPDTLFERWTEDGDEIKNASKLIVGPGQGCIFVYEGRVEGCFTEEGIYDLKTANIPLWTTVKSFMYNFESVHKVGIFFFRKADILNKRWGTPSPITYNDPKYKFPVGLGAFGNFSFRITQPTDFFRKVVAGEHYYSVREIQKVLLSRITQPISDYLANASFGYSEIDKHRNAIAEFSSGAVRSIFDELGFQLIDFRIEGTNFDEATQGRIGKIADMSAEAQALKELGIDYVQHQQLQAMRDMAKNEGQGNMGMQLGMGMQMANMFGNMMGSTMQQPFGQPQPSTPQPTPVAPAAEDPMQKLEKLKKMFDLGLINEQEYASKKQDILSTL</sequence>
<dbReference type="InterPro" id="IPR018649">
    <property type="entry name" value="SHOCT"/>
</dbReference>
<dbReference type="Pfam" id="PF09851">
    <property type="entry name" value="SHOCT"/>
    <property type="match status" value="1"/>
</dbReference>
<protein>
    <submittedName>
        <fullName evidence="4">Membrane protein</fullName>
    </submittedName>
</protein>
<dbReference type="CDD" id="cd03408">
    <property type="entry name" value="SPFH_like_u1"/>
    <property type="match status" value="1"/>
</dbReference>
<dbReference type="InterPro" id="IPR033880">
    <property type="entry name" value="SPFH_YdjI"/>
</dbReference>
<dbReference type="InterPro" id="IPR036013">
    <property type="entry name" value="Band_7/SPFH_dom_sf"/>
</dbReference>